<dbReference type="NCBIfam" id="NF041599">
    <property type="entry name" value="reg_PtrA_PA2808"/>
    <property type="match status" value="1"/>
</dbReference>
<comment type="caution">
    <text evidence="3">The sequence shown here is derived from an EMBL/GenBank/DDBJ whole genome shotgun (WGS) entry which is preliminary data.</text>
</comment>
<name>A0AAW5HTX1_PSEPU</name>
<evidence type="ECO:0000256" key="2">
    <source>
        <dbReference type="SAM" id="SignalP"/>
    </source>
</evidence>
<feature type="compositionally biased region" description="Basic residues" evidence="1">
    <location>
        <begin position="59"/>
        <end position="68"/>
    </location>
</feature>
<evidence type="ECO:0000313" key="3">
    <source>
        <dbReference type="EMBL" id="MCO1623808.1"/>
    </source>
</evidence>
<reference evidence="3" key="1">
    <citation type="submission" date="2022-05" db="EMBL/GenBank/DDBJ databases">
        <authorList>
            <person name="Yi M."/>
        </authorList>
    </citation>
    <scope>NUCLEOTIDE SEQUENCE</scope>
    <source>
        <strain evidence="3">DS2</strain>
    </source>
</reference>
<reference evidence="3" key="2">
    <citation type="submission" date="2023-08" db="EMBL/GenBank/DDBJ databases">
        <title>Isolation, Identification, Denitrification Characteristics of A Highly Efficient Aerobic Denitrifying Bacterial Strain DS2.</title>
        <authorList>
            <person name="Wang H."/>
        </authorList>
    </citation>
    <scope>NUCLEOTIDE SEQUENCE</scope>
    <source>
        <strain evidence="3">DS2</strain>
    </source>
</reference>
<proteinExistence type="predicted"/>
<feature type="region of interest" description="Disordered" evidence="1">
    <location>
        <begin position="45"/>
        <end position="68"/>
    </location>
</feature>
<evidence type="ECO:0000256" key="1">
    <source>
        <dbReference type="SAM" id="MobiDB-lite"/>
    </source>
</evidence>
<feature type="signal peptide" evidence="2">
    <location>
        <begin position="1"/>
        <end position="21"/>
    </location>
</feature>
<accession>A0AAW5HTX1</accession>
<evidence type="ECO:0000313" key="4">
    <source>
        <dbReference type="Proteomes" id="UP001202943"/>
    </source>
</evidence>
<gene>
    <name evidence="3" type="ORF">M8C81_24760</name>
</gene>
<protein>
    <submittedName>
        <fullName evidence="3">Uncharacterized protein</fullName>
    </submittedName>
</protein>
<organism evidence="3 4">
    <name type="scientific">Pseudomonas putida</name>
    <name type="common">Arthrobacter siderocapsulatus</name>
    <dbReference type="NCBI Taxonomy" id="303"/>
    <lineage>
        <taxon>Bacteria</taxon>
        <taxon>Pseudomonadati</taxon>
        <taxon>Pseudomonadota</taxon>
        <taxon>Gammaproteobacteria</taxon>
        <taxon>Pseudomonadales</taxon>
        <taxon>Pseudomonadaceae</taxon>
        <taxon>Pseudomonas</taxon>
    </lineage>
</organism>
<sequence>MNSIKALVMVITFGMAGLALAEGGGDRTFAKMEAARQTATEAYQLAQQKTDKAPMASQSHKHGQHENC</sequence>
<keyword evidence="2" id="KW-0732">Signal</keyword>
<dbReference type="EMBL" id="JAMHFX010000226">
    <property type="protein sequence ID" value="MCO1623808.1"/>
    <property type="molecule type" value="Genomic_DNA"/>
</dbReference>
<dbReference type="AlphaFoldDB" id="A0AAW5HTX1"/>
<dbReference type="RefSeq" id="WP_059183363.1">
    <property type="nucleotide sequence ID" value="NZ_CP109606.1"/>
</dbReference>
<dbReference type="Proteomes" id="UP001202943">
    <property type="component" value="Unassembled WGS sequence"/>
</dbReference>
<feature type="chain" id="PRO_5043677897" evidence="2">
    <location>
        <begin position="22"/>
        <end position="68"/>
    </location>
</feature>